<dbReference type="AlphaFoldDB" id="A0A271IW36"/>
<dbReference type="Proteomes" id="UP000216339">
    <property type="component" value="Unassembled WGS sequence"/>
</dbReference>
<evidence type="ECO:0000256" key="3">
    <source>
        <dbReference type="RuleBase" id="RU000363"/>
    </source>
</evidence>
<dbReference type="SMART" id="SM00822">
    <property type="entry name" value="PKS_KR"/>
    <property type="match status" value="1"/>
</dbReference>
<evidence type="ECO:0000256" key="1">
    <source>
        <dbReference type="ARBA" id="ARBA00006484"/>
    </source>
</evidence>
<accession>A0A271IW36</accession>
<dbReference type="GO" id="GO:0016491">
    <property type="term" value="F:oxidoreductase activity"/>
    <property type="evidence" value="ECO:0007669"/>
    <property type="project" value="UniProtKB-KW"/>
</dbReference>
<dbReference type="PANTHER" id="PTHR44196:SF1">
    <property type="entry name" value="DEHYDROGENASE_REDUCTASE SDR FAMILY MEMBER 7B"/>
    <property type="match status" value="1"/>
</dbReference>
<evidence type="ECO:0000313" key="5">
    <source>
        <dbReference type="EMBL" id="PAP75004.1"/>
    </source>
</evidence>
<keyword evidence="2" id="KW-0560">Oxidoreductase</keyword>
<organism evidence="5 6">
    <name type="scientific">Rubrivirga marina</name>
    <dbReference type="NCBI Taxonomy" id="1196024"/>
    <lineage>
        <taxon>Bacteria</taxon>
        <taxon>Pseudomonadati</taxon>
        <taxon>Rhodothermota</taxon>
        <taxon>Rhodothermia</taxon>
        <taxon>Rhodothermales</taxon>
        <taxon>Rubricoccaceae</taxon>
        <taxon>Rubrivirga</taxon>
    </lineage>
</organism>
<protein>
    <submittedName>
        <fullName evidence="5">Acetoin dehydrogenase</fullName>
    </submittedName>
</protein>
<evidence type="ECO:0000259" key="4">
    <source>
        <dbReference type="SMART" id="SM00822"/>
    </source>
</evidence>
<reference evidence="5 6" key="1">
    <citation type="submission" date="2016-11" db="EMBL/GenBank/DDBJ databases">
        <title>Study of marine rhodopsin-containing bacteria.</title>
        <authorList>
            <person name="Yoshizawa S."/>
            <person name="Kumagai Y."/>
            <person name="Kogure K."/>
        </authorList>
    </citation>
    <scope>NUCLEOTIDE SEQUENCE [LARGE SCALE GENOMIC DNA]</scope>
    <source>
        <strain evidence="5 6">SAORIC-28</strain>
    </source>
</reference>
<dbReference type="InterPro" id="IPR057326">
    <property type="entry name" value="KR_dom"/>
</dbReference>
<dbReference type="InterPro" id="IPR036291">
    <property type="entry name" value="NAD(P)-bd_dom_sf"/>
</dbReference>
<gene>
    <name evidence="5" type="ORF">BSZ37_00330</name>
</gene>
<proteinExistence type="inferred from homology"/>
<dbReference type="PANTHER" id="PTHR44196">
    <property type="entry name" value="DEHYDROGENASE/REDUCTASE SDR FAMILY MEMBER 7B"/>
    <property type="match status" value="1"/>
</dbReference>
<keyword evidence="6" id="KW-1185">Reference proteome</keyword>
<dbReference type="SUPFAM" id="SSF51735">
    <property type="entry name" value="NAD(P)-binding Rossmann-fold domains"/>
    <property type="match status" value="1"/>
</dbReference>
<dbReference type="EMBL" id="MQWD01000001">
    <property type="protein sequence ID" value="PAP75004.1"/>
    <property type="molecule type" value="Genomic_DNA"/>
</dbReference>
<dbReference type="Pfam" id="PF00106">
    <property type="entry name" value="adh_short"/>
    <property type="match status" value="1"/>
</dbReference>
<sequence length="277" mass="28591">MTRLGLASGVAVVTGAASGIGRATALALARRGCALALVDRDADGLRATADTARDLGVAVSEHVLDVAEAGAVAALPDSVMAEHGRVSVLVNAAGVALAGRVEEVSMDEVRWLMEINFFGLVGLTKAFLPHLRAAGEAQIANLSSLFGIIAPAEQAAYAASKFAVRGFSEALRHELEGTGVGVTVVHPGGVATAISTSARVAAGADADEVARKQAAFERQFLRTPPEAVGEAIADAIEKRSPRLLVASGARSGALLQRLMPVRYWRVLRKGADRLGRG</sequence>
<comment type="caution">
    <text evidence="5">The sequence shown here is derived from an EMBL/GenBank/DDBJ whole genome shotgun (WGS) entry which is preliminary data.</text>
</comment>
<dbReference type="Gene3D" id="3.40.50.720">
    <property type="entry name" value="NAD(P)-binding Rossmann-like Domain"/>
    <property type="match status" value="1"/>
</dbReference>
<comment type="similarity">
    <text evidence="1 3">Belongs to the short-chain dehydrogenases/reductases (SDR) family.</text>
</comment>
<dbReference type="PRINTS" id="PR00080">
    <property type="entry name" value="SDRFAMILY"/>
</dbReference>
<dbReference type="PROSITE" id="PS00061">
    <property type="entry name" value="ADH_SHORT"/>
    <property type="match status" value="1"/>
</dbReference>
<dbReference type="InterPro" id="IPR002347">
    <property type="entry name" value="SDR_fam"/>
</dbReference>
<dbReference type="PRINTS" id="PR00081">
    <property type="entry name" value="GDHRDH"/>
</dbReference>
<dbReference type="InterPro" id="IPR020904">
    <property type="entry name" value="Sc_DH/Rdtase_CS"/>
</dbReference>
<evidence type="ECO:0000256" key="2">
    <source>
        <dbReference type="ARBA" id="ARBA00023002"/>
    </source>
</evidence>
<dbReference type="GO" id="GO:0016020">
    <property type="term" value="C:membrane"/>
    <property type="evidence" value="ECO:0007669"/>
    <property type="project" value="TreeGrafter"/>
</dbReference>
<name>A0A271IW36_9BACT</name>
<feature type="domain" description="Ketoreductase" evidence="4">
    <location>
        <begin position="9"/>
        <end position="191"/>
    </location>
</feature>
<dbReference type="RefSeq" id="WP_095508630.1">
    <property type="nucleotide sequence ID" value="NZ_MQWD01000001.1"/>
</dbReference>
<evidence type="ECO:0000313" key="6">
    <source>
        <dbReference type="Proteomes" id="UP000216339"/>
    </source>
</evidence>
<dbReference type="OrthoDB" id="9786056at2"/>